<evidence type="ECO:0000256" key="7">
    <source>
        <dbReference type="ARBA" id="ARBA00031028"/>
    </source>
</evidence>
<keyword evidence="5 9" id="KW-1133">Transmembrane helix</keyword>
<name>A8DU62_9BASI</name>
<evidence type="ECO:0000256" key="6">
    <source>
        <dbReference type="ARBA" id="ARBA00023136"/>
    </source>
</evidence>
<feature type="transmembrane region" description="Helical" evidence="9">
    <location>
        <begin position="212"/>
        <end position="232"/>
    </location>
</feature>
<dbReference type="InterPro" id="IPR001750">
    <property type="entry name" value="ND/Mrp_TM"/>
</dbReference>
<dbReference type="GO" id="GO:0042773">
    <property type="term" value="P:ATP synthesis coupled electron transport"/>
    <property type="evidence" value="ECO:0007669"/>
    <property type="project" value="InterPro"/>
</dbReference>
<evidence type="ECO:0000256" key="8">
    <source>
        <dbReference type="ARBA" id="ARBA00049551"/>
    </source>
</evidence>
<feature type="domain" description="NADH:quinone oxidoreductase/Mrp antiporter transmembrane" evidence="10">
    <location>
        <begin position="318"/>
        <end position="481"/>
    </location>
</feature>
<dbReference type="Pfam" id="PF00361">
    <property type="entry name" value="Proton_antipo_M"/>
    <property type="match status" value="2"/>
</dbReference>
<feature type="transmembrane region" description="Helical" evidence="9">
    <location>
        <begin position="155"/>
        <end position="176"/>
    </location>
</feature>
<keyword evidence="4 9" id="KW-0812">Transmembrane</keyword>
<reference evidence="11" key="1">
    <citation type="submission" date="2006-09" db="EMBL/GenBank/DDBJ databases">
        <title>The complete mitochondrial DNA sequence of Tilletia indica.</title>
        <authorList>
            <person name="Yi J."/>
            <person name="Zhou G."/>
            <person name="Zhou Y."/>
            <person name="Yin L."/>
            <person name="Dong Y."/>
        </authorList>
    </citation>
    <scope>NUCLEOTIDE SEQUENCE</scope>
    <source>
        <strain evidence="11">F11</strain>
    </source>
</reference>
<dbReference type="PANTHER" id="PTHR22773">
    <property type="entry name" value="NADH DEHYDROGENASE"/>
    <property type="match status" value="1"/>
</dbReference>
<dbReference type="EMBL" id="KX394364">
    <property type="protein sequence ID" value="APT42130.1"/>
    <property type="molecule type" value="Genomic_DNA"/>
</dbReference>
<evidence type="ECO:0000256" key="1">
    <source>
        <dbReference type="ARBA" id="ARBA00004141"/>
    </source>
</evidence>
<feature type="transmembrane region" description="Helical" evidence="9">
    <location>
        <begin position="124"/>
        <end position="143"/>
    </location>
</feature>
<feature type="transmembrane region" description="Helical" evidence="9">
    <location>
        <begin position="540"/>
        <end position="561"/>
    </location>
</feature>
<evidence type="ECO:0000256" key="3">
    <source>
        <dbReference type="ARBA" id="ARBA00021008"/>
    </source>
</evidence>
<feature type="transmembrane region" description="Helical" evidence="9">
    <location>
        <begin position="98"/>
        <end position="117"/>
    </location>
</feature>
<dbReference type="HAMAP" id="MF_00445">
    <property type="entry name" value="NDH1_NuoN_1"/>
    <property type="match status" value="1"/>
</dbReference>
<feature type="transmembrane region" description="Helical" evidence="9">
    <location>
        <begin position="27"/>
        <end position="48"/>
    </location>
</feature>
<dbReference type="RefSeq" id="YP_001492838.1">
    <property type="nucleotide sequence ID" value="NC_009880.1"/>
</dbReference>
<keyword evidence="6 9" id="KW-0472">Membrane</keyword>
<feature type="transmembrane region" description="Helical" evidence="9">
    <location>
        <begin position="573"/>
        <end position="593"/>
    </location>
</feature>
<reference evidence="12" key="2">
    <citation type="journal article" date="2016" name="PLoS ONE">
        <title>Characterization of SNP and Structural Variations in the Mitochondrial Genomes of Tilletia indica and Its Closely Related Species Formed Basis for a Simple Diagnostic Assay.</title>
        <authorList>
            <person name="Tan M.K."/>
            <person name="Raman H."/>
            <person name="Chambers G."/>
            <person name="Sharma I."/>
            <person name="Chen Z."/>
            <person name="Deshpande N."/>
            <person name="Wilkins M.R."/>
        </authorList>
    </citation>
    <scope>NUCLEOTIDE SEQUENCE</scope>
</reference>
<feature type="transmembrane region" description="Helical" evidence="9">
    <location>
        <begin position="320"/>
        <end position="342"/>
    </location>
</feature>
<reference evidence="12" key="3">
    <citation type="submission" date="2016-06" db="EMBL/GenBank/DDBJ databases">
        <authorList>
            <person name="Kjaerup R.B."/>
            <person name="Dalgaard T.S."/>
            <person name="Juul-Madsen H.R."/>
        </authorList>
    </citation>
    <scope>NUCLEOTIDE SEQUENCE</scope>
</reference>
<dbReference type="InterPro" id="IPR010096">
    <property type="entry name" value="NADH-Q_OxRdtase_suN/2"/>
</dbReference>
<feature type="transmembrane region" description="Helical" evidence="9">
    <location>
        <begin position="349"/>
        <end position="369"/>
    </location>
</feature>
<dbReference type="GO" id="GO:0016020">
    <property type="term" value="C:membrane"/>
    <property type="evidence" value="ECO:0007669"/>
    <property type="project" value="UniProtKB-SubCell"/>
</dbReference>
<organism evidence="11">
    <name type="scientific">Tilletia indica</name>
    <dbReference type="NCBI Taxonomy" id="43049"/>
    <lineage>
        <taxon>Eukaryota</taxon>
        <taxon>Fungi</taxon>
        <taxon>Dikarya</taxon>
        <taxon>Basidiomycota</taxon>
        <taxon>Ustilaginomycotina</taxon>
        <taxon>Exobasidiomycetes</taxon>
        <taxon>Tilletiales</taxon>
        <taxon>Tilletiaceae</taxon>
        <taxon>Tilletia</taxon>
    </lineage>
</organism>
<feature type="domain" description="NADH:quinone oxidoreductase/Mrp antiporter transmembrane" evidence="10">
    <location>
        <begin position="118"/>
        <end position="286"/>
    </location>
</feature>
<evidence type="ECO:0000256" key="5">
    <source>
        <dbReference type="ARBA" id="ARBA00022989"/>
    </source>
</evidence>
<evidence type="ECO:0000313" key="12">
    <source>
        <dbReference type="EMBL" id="APT42130.1"/>
    </source>
</evidence>
<evidence type="ECO:0000313" key="11">
    <source>
        <dbReference type="EMBL" id="ABI95826.1"/>
    </source>
</evidence>
<evidence type="ECO:0000256" key="2">
    <source>
        <dbReference type="ARBA" id="ARBA00007012"/>
    </source>
</evidence>
<feature type="transmembrane region" description="Helical" evidence="9">
    <location>
        <begin position="375"/>
        <end position="395"/>
    </location>
</feature>
<comment type="similarity">
    <text evidence="2">Belongs to the complex I subunit 2 family.</text>
</comment>
<gene>
    <name evidence="12" type="primary">NAD2</name>
</gene>
<keyword evidence="11" id="KW-0496">Mitochondrion</keyword>
<geneLocation type="mitochondrion" evidence="11"/>
<accession>A8DU62</accession>
<evidence type="ECO:0000256" key="9">
    <source>
        <dbReference type="SAM" id="Phobius"/>
    </source>
</evidence>
<dbReference type="GO" id="GO:0008137">
    <property type="term" value="F:NADH dehydrogenase (ubiquinone) activity"/>
    <property type="evidence" value="ECO:0007669"/>
    <property type="project" value="UniProtKB-EC"/>
</dbReference>
<evidence type="ECO:0000259" key="10">
    <source>
        <dbReference type="Pfam" id="PF00361"/>
    </source>
</evidence>
<sequence length="597" mass="66985">MLFISLLTLIVAIPLYTYRITPYTYIRITTIVLIYSALLAFNSFYIDSIQSGISIYSGLFQVTTISQRIEIFIYIVGSCILFGIFFSDTEKNKRTPTYSEFSLMIIFTSIGASFLISSSDLISLYLSIELQSFAVYVLATLYRNSESSTAAGLKYFLLGGLSSAIILLGTGIIYSYTGITQIESISNLITTSLNITSDMDNINIIYTQNTSILFGIILITIGFLFKVAAAPFHSWAPDVYDGVPTIITSWITTMPKISIFILLLELHSSIESIPTFTDSISALSSLFSEEKRSNAINTINYEYNSLPFINSSTLGGQEEIFKNLLLICSLFSLIIGTIVGLSQYRIKRLLAFSTISHVGFILLALAIYTEESIDSFLFYIFQYSVTNVNVFLILLRFGYILHRNKQVGGQSTNNDIVFIDQLKGQFYSNPLLSIRFAISLFSMAGIPPLVGFFAKQMVLYSSIHNGYYFISIVAILVSVISASYYLKIIQIMYFRKSEAPTSYDGFAREKAKTSNLHNTISRSSDKSTVNSNIGHSITNLHSTLISIITIFITLFMIYPSLMTNTCQILRLSIFSYLFYSFLTGYFIAFLLYYKNGM</sequence>
<comment type="catalytic activity">
    <reaction evidence="8">
        <text>a ubiquinone + NADH + 5 H(+)(in) = a ubiquinol + NAD(+) + 4 H(+)(out)</text>
        <dbReference type="Rhea" id="RHEA:29091"/>
        <dbReference type="Rhea" id="RHEA-COMP:9565"/>
        <dbReference type="Rhea" id="RHEA-COMP:9566"/>
        <dbReference type="ChEBI" id="CHEBI:15378"/>
        <dbReference type="ChEBI" id="CHEBI:16389"/>
        <dbReference type="ChEBI" id="CHEBI:17976"/>
        <dbReference type="ChEBI" id="CHEBI:57540"/>
        <dbReference type="ChEBI" id="CHEBI:57945"/>
        <dbReference type="EC" id="7.1.1.2"/>
    </reaction>
</comment>
<evidence type="ECO:0000256" key="4">
    <source>
        <dbReference type="ARBA" id="ARBA00022692"/>
    </source>
</evidence>
<comment type="subcellular location">
    <subcellularLocation>
        <location evidence="1">Membrane</location>
        <topology evidence="1">Multi-pass membrane protein</topology>
    </subcellularLocation>
</comment>
<feature type="transmembrane region" description="Helical" evidence="9">
    <location>
        <begin position="432"/>
        <end position="454"/>
    </location>
</feature>
<dbReference type="EMBL" id="DQ993184">
    <property type="protein sequence ID" value="ABI95826.1"/>
    <property type="molecule type" value="Genomic_DNA"/>
</dbReference>
<feature type="transmembrane region" description="Helical" evidence="9">
    <location>
        <begin position="69"/>
        <end position="86"/>
    </location>
</feature>
<protein>
    <recommendedName>
        <fullName evidence="3">NADH-ubiquinone oxidoreductase chain 2</fullName>
    </recommendedName>
    <alternativeName>
        <fullName evidence="7">NADH dehydrogenase subunit 2</fullName>
    </alternativeName>
</protein>
<proteinExistence type="inferred from homology"/>
<feature type="transmembrane region" description="Helical" evidence="9">
    <location>
        <begin position="466"/>
        <end position="486"/>
    </location>
</feature>
<dbReference type="AlphaFoldDB" id="A8DU62"/>